<reference evidence="3 4" key="1">
    <citation type="journal article" date="2013" name="PLoS Genet.">
        <title>Comparative genome structure, secondary metabolite, and effector coding capacity across Cochliobolus pathogens.</title>
        <authorList>
            <person name="Condon B.J."/>
            <person name="Leng Y."/>
            <person name="Wu D."/>
            <person name="Bushley K.E."/>
            <person name="Ohm R.A."/>
            <person name="Otillar R."/>
            <person name="Martin J."/>
            <person name="Schackwitz W."/>
            <person name="Grimwood J."/>
            <person name="MohdZainudin N."/>
            <person name="Xue C."/>
            <person name="Wang R."/>
            <person name="Manning V.A."/>
            <person name="Dhillon B."/>
            <person name="Tu Z.J."/>
            <person name="Steffenson B.J."/>
            <person name="Salamov A."/>
            <person name="Sun H."/>
            <person name="Lowry S."/>
            <person name="LaButti K."/>
            <person name="Han J."/>
            <person name="Copeland A."/>
            <person name="Lindquist E."/>
            <person name="Barry K."/>
            <person name="Schmutz J."/>
            <person name="Baker S.E."/>
            <person name="Ciuffetti L.M."/>
            <person name="Grigoriev I.V."/>
            <person name="Zhong S."/>
            <person name="Turgeon B.G."/>
        </authorList>
    </citation>
    <scope>NUCLEOTIDE SEQUENCE [LARGE SCALE GENOMIC DNA]</scope>
    <source>
        <strain evidence="3 4">26-R-13</strain>
    </source>
</reference>
<feature type="region of interest" description="Disordered" evidence="1">
    <location>
        <begin position="39"/>
        <end position="58"/>
    </location>
</feature>
<organism evidence="3 4">
    <name type="scientific">Cochliobolus carbonum (strain 26-R-13)</name>
    <name type="common">Maize leaf spot fungus</name>
    <name type="synonym">Bipolaris zeicola</name>
    <dbReference type="NCBI Taxonomy" id="930089"/>
    <lineage>
        <taxon>Eukaryota</taxon>
        <taxon>Fungi</taxon>
        <taxon>Dikarya</taxon>
        <taxon>Ascomycota</taxon>
        <taxon>Pezizomycotina</taxon>
        <taxon>Dothideomycetes</taxon>
        <taxon>Pleosporomycetidae</taxon>
        <taxon>Pleosporales</taxon>
        <taxon>Pleosporineae</taxon>
        <taxon>Pleosporaceae</taxon>
        <taxon>Bipolaris</taxon>
    </lineage>
</organism>
<sequence length="58" mass="6686">MWISHQMHACTIIVFVFLYFNHKSQELEGFAVSHTVLSPFPNQDQNKGETCKDSTRVS</sequence>
<evidence type="ECO:0000313" key="3">
    <source>
        <dbReference type="EMBL" id="EUC33879.1"/>
    </source>
</evidence>
<evidence type="ECO:0000256" key="1">
    <source>
        <dbReference type="SAM" id="MobiDB-lite"/>
    </source>
</evidence>
<feature type="compositionally biased region" description="Basic and acidic residues" evidence="1">
    <location>
        <begin position="46"/>
        <end position="58"/>
    </location>
</feature>
<keyword evidence="2" id="KW-0732">Signal</keyword>
<dbReference type="GeneID" id="19153820"/>
<dbReference type="EMBL" id="KI964601">
    <property type="protein sequence ID" value="EUC33879.1"/>
    <property type="molecule type" value="Genomic_DNA"/>
</dbReference>
<name>W6YEE8_COCC2</name>
<dbReference type="AlphaFoldDB" id="W6YEE8"/>
<dbReference type="KEGG" id="bze:COCCADRAFT_94786"/>
<keyword evidence="4" id="KW-1185">Reference proteome</keyword>
<dbReference type="RefSeq" id="XP_007711798.1">
    <property type="nucleotide sequence ID" value="XM_007713608.1"/>
</dbReference>
<dbReference type="HOGENOM" id="CLU_2978792_0_0_1"/>
<dbReference type="Proteomes" id="UP000053841">
    <property type="component" value="Unassembled WGS sequence"/>
</dbReference>
<proteinExistence type="predicted"/>
<feature type="signal peptide" evidence="2">
    <location>
        <begin position="1"/>
        <end position="26"/>
    </location>
</feature>
<accession>W6YEE8</accession>
<evidence type="ECO:0000256" key="2">
    <source>
        <dbReference type="SAM" id="SignalP"/>
    </source>
</evidence>
<protein>
    <submittedName>
        <fullName evidence="3">Uncharacterized protein</fullName>
    </submittedName>
</protein>
<evidence type="ECO:0000313" key="4">
    <source>
        <dbReference type="Proteomes" id="UP000053841"/>
    </source>
</evidence>
<feature type="chain" id="PRO_5004885600" evidence="2">
    <location>
        <begin position="27"/>
        <end position="58"/>
    </location>
</feature>
<gene>
    <name evidence="3" type="ORF">COCCADRAFT_94786</name>
</gene>